<organism evidence="1 2">
    <name type="scientific">Raphanus sativus</name>
    <name type="common">Radish</name>
    <name type="synonym">Raphanus raphanistrum var. sativus</name>
    <dbReference type="NCBI Taxonomy" id="3726"/>
    <lineage>
        <taxon>Eukaryota</taxon>
        <taxon>Viridiplantae</taxon>
        <taxon>Streptophyta</taxon>
        <taxon>Embryophyta</taxon>
        <taxon>Tracheophyta</taxon>
        <taxon>Spermatophyta</taxon>
        <taxon>Magnoliopsida</taxon>
        <taxon>eudicotyledons</taxon>
        <taxon>Gunneridae</taxon>
        <taxon>Pentapetalae</taxon>
        <taxon>rosids</taxon>
        <taxon>malvids</taxon>
        <taxon>Brassicales</taxon>
        <taxon>Brassicaceae</taxon>
        <taxon>Brassiceae</taxon>
        <taxon>Raphanus</taxon>
    </lineage>
</organism>
<evidence type="ECO:0000313" key="2">
    <source>
        <dbReference type="RefSeq" id="XP_018461381.2"/>
    </source>
</evidence>
<dbReference type="KEGG" id="rsz:108832392"/>
<dbReference type="OrthoDB" id="1026844at2759"/>
<proteinExistence type="predicted"/>
<evidence type="ECO:0000313" key="1">
    <source>
        <dbReference type="Proteomes" id="UP000504610"/>
    </source>
</evidence>
<accession>A0A6J0LPU2</accession>
<sequence length="118" mass="13233">MFERSRLSGSSIVSKALEEAEIWYKFNLNFSPPVEAQNSSINHQSGWEKPPPGFVKGNIGMAWVGSGPFTGASWVTRDRHGLPIHHSRRAFCSSPYKRESDLNSLLWAIEAMGSLRQK</sequence>
<dbReference type="AlphaFoldDB" id="A0A6J0LPU2"/>
<protein>
    <submittedName>
        <fullName evidence="2">Uncharacterized protein LOC108832392</fullName>
    </submittedName>
</protein>
<dbReference type="GeneID" id="108832392"/>
<dbReference type="Proteomes" id="UP000504610">
    <property type="component" value="Chromosome 8"/>
</dbReference>
<reference evidence="1" key="1">
    <citation type="journal article" date="2019" name="Database">
        <title>The radish genome database (RadishGD): an integrated information resource for radish genomics.</title>
        <authorList>
            <person name="Yu H.J."/>
            <person name="Baek S."/>
            <person name="Lee Y.J."/>
            <person name="Cho A."/>
            <person name="Mun J.H."/>
        </authorList>
    </citation>
    <scope>NUCLEOTIDE SEQUENCE [LARGE SCALE GENOMIC DNA]</scope>
    <source>
        <strain evidence="1">cv. WK10039</strain>
    </source>
</reference>
<gene>
    <name evidence="2" type="primary">LOC108832392</name>
</gene>
<dbReference type="RefSeq" id="XP_018461381.2">
    <property type="nucleotide sequence ID" value="XM_018605879.2"/>
</dbReference>
<reference evidence="2" key="2">
    <citation type="submission" date="2025-08" db="UniProtKB">
        <authorList>
            <consortium name="RefSeq"/>
        </authorList>
    </citation>
    <scope>IDENTIFICATION</scope>
    <source>
        <tissue evidence="2">Leaf</tissue>
    </source>
</reference>
<name>A0A6J0LPU2_RAPSA</name>
<keyword evidence="1" id="KW-1185">Reference proteome</keyword>